<dbReference type="GeneID" id="303189198"/>
<accession>A0A368LPV3</accession>
<keyword evidence="8" id="KW-1185">Reference proteome</keyword>
<dbReference type="RefSeq" id="WP_086959380.1">
    <property type="nucleotide sequence ID" value="NZ_FUKS01000011.1"/>
</dbReference>
<dbReference type="InterPro" id="IPR014756">
    <property type="entry name" value="Ig_E-set"/>
</dbReference>
<sequence>MKRSPFSLSVTPSLIGLALLASEVQAHGYMDYPAARQQLCDIDGGYWDSVDGSTIPNAACRTAFLASSWTPFVQKPEFSTLVSNYNSQAAVEVAIPDGQLCSAGDQAKQGINIPSPDWKKTNIDLSNQGKITLQYRANTPHNPSFWKIYLSKANYDSSTMPLAWSDLDLIAEFGNIPTVELNGHKYYQMEVMLPTDRTGNAVIYSRWQRQDPAGEGFYNCSDIRFNNPDDSGNPDNYLEQWISSGNYLASTANAIVGDTVWFRVFDENGNEIVFEKFPITNETESIWAEDLAKLVNQEYPQQVQIGLKNSASESIDYQVQDLYSNLVYLTNTHYTHRLEVKSGNNAPVITAPSTLNVSGGESITFDVSANDVDGAPLIFSIDKGDIIAKTDSSITINYQAAETTSDLSDVLTVSVGDPISTSKASITIAITATSDNTAETTWKSDVAYNLGDTVVFSGIAYTAKWWTKGDEPGVSSAWEGSQASTNTEWKDNTIYTSGDIVLFQESSYKAQWWNQGEQPDSSAAWVIQLADQRPL</sequence>
<dbReference type="InterPro" id="IPR036573">
    <property type="entry name" value="CBM_sf_5/12"/>
</dbReference>
<dbReference type="SUPFAM" id="SSF81296">
    <property type="entry name" value="E set domains"/>
    <property type="match status" value="1"/>
</dbReference>
<comment type="caution">
    <text evidence="7">The sequence shown here is derived from an EMBL/GenBank/DDBJ whole genome shotgun (WGS) entry which is preliminary data.</text>
</comment>
<dbReference type="SUPFAM" id="SSF51055">
    <property type="entry name" value="Carbohydrate binding domain"/>
    <property type="match status" value="2"/>
</dbReference>
<evidence type="ECO:0000256" key="1">
    <source>
        <dbReference type="ARBA" id="ARBA00022525"/>
    </source>
</evidence>
<feature type="domain" description="Chitin-binding type-3" evidence="6">
    <location>
        <begin position="486"/>
        <end position="528"/>
    </location>
</feature>
<dbReference type="GO" id="GO:0030246">
    <property type="term" value="F:carbohydrate binding"/>
    <property type="evidence" value="ECO:0007669"/>
    <property type="project" value="InterPro"/>
</dbReference>
<dbReference type="PANTHER" id="PTHR34823:SF1">
    <property type="entry name" value="CHITIN-BINDING TYPE-4 DOMAIN-CONTAINING PROTEIN"/>
    <property type="match status" value="1"/>
</dbReference>
<dbReference type="Proteomes" id="UP000252479">
    <property type="component" value="Unassembled WGS sequence"/>
</dbReference>
<evidence type="ECO:0000259" key="6">
    <source>
        <dbReference type="SMART" id="SM00495"/>
    </source>
</evidence>
<protein>
    <submittedName>
        <fullName evidence="7">Spindolin</fullName>
    </submittedName>
</protein>
<evidence type="ECO:0000313" key="8">
    <source>
        <dbReference type="Proteomes" id="UP000252479"/>
    </source>
</evidence>
<name>A0A368LPV3_9VIBR</name>
<dbReference type="Gene3D" id="2.10.10.20">
    <property type="entry name" value="Carbohydrate-binding module superfamily 5/12"/>
    <property type="match status" value="2"/>
</dbReference>
<evidence type="ECO:0000313" key="7">
    <source>
        <dbReference type="EMBL" id="RCS73845.1"/>
    </source>
</evidence>
<dbReference type="GO" id="GO:0008061">
    <property type="term" value="F:chitin binding"/>
    <property type="evidence" value="ECO:0007669"/>
    <property type="project" value="UniProtKB-KW"/>
</dbReference>
<feature type="domain" description="Chitin-binding type-3" evidence="6">
    <location>
        <begin position="439"/>
        <end position="481"/>
    </location>
</feature>
<dbReference type="Pfam" id="PF03067">
    <property type="entry name" value="LPMO_10"/>
    <property type="match status" value="1"/>
</dbReference>
<evidence type="ECO:0000256" key="3">
    <source>
        <dbReference type="ARBA" id="ARBA00022729"/>
    </source>
</evidence>
<dbReference type="Pfam" id="PF18416">
    <property type="entry name" value="GbpA_2"/>
    <property type="match status" value="1"/>
</dbReference>
<dbReference type="EMBL" id="QPGL01000001">
    <property type="protein sequence ID" value="RCS73845.1"/>
    <property type="molecule type" value="Genomic_DNA"/>
</dbReference>
<keyword evidence="1" id="KW-0964">Secreted</keyword>
<evidence type="ECO:0000256" key="5">
    <source>
        <dbReference type="SAM" id="SignalP"/>
    </source>
</evidence>
<dbReference type="CDD" id="cd21177">
    <property type="entry name" value="LPMO_AA10"/>
    <property type="match status" value="1"/>
</dbReference>
<proteinExistence type="predicted"/>
<dbReference type="GO" id="GO:0005576">
    <property type="term" value="C:extracellular region"/>
    <property type="evidence" value="ECO:0007669"/>
    <property type="project" value="InterPro"/>
</dbReference>
<keyword evidence="4" id="KW-0378">Hydrolase</keyword>
<dbReference type="InterPro" id="IPR041029">
    <property type="entry name" value="GbpA_2"/>
</dbReference>
<dbReference type="InterPro" id="IPR051024">
    <property type="entry name" value="GlcNAc_Chitin_IntDeg"/>
</dbReference>
<dbReference type="CDD" id="cd12215">
    <property type="entry name" value="ChiC_BD"/>
    <property type="match status" value="2"/>
</dbReference>
<dbReference type="Gene3D" id="3.30.70.2150">
    <property type="match status" value="1"/>
</dbReference>
<dbReference type="Pfam" id="PF02839">
    <property type="entry name" value="CBM_5_12"/>
    <property type="match status" value="2"/>
</dbReference>
<dbReference type="Gene3D" id="2.70.50.50">
    <property type="entry name" value="chitin-binding protein cbp21"/>
    <property type="match status" value="1"/>
</dbReference>
<organism evidence="7 8">
    <name type="scientific">Vibrio casei</name>
    <dbReference type="NCBI Taxonomy" id="673372"/>
    <lineage>
        <taxon>Bacteria</taxon>
        <taxon>Pseudomonadati</taxon>
        <taxon>Pseudomonadota</taxon>
        <taxon>Gammaproteobacteria</taxon>
        <taxon>Vibrionales</taxon>
        <taxon>Vibrionaceae</taxon>
        <taxon>Vibrio</taxon>
    </lineage>
</organism>
<dbReference type="SMART" id="SM00495">
    <property type="entry name" value="ChtBD3"/>
    <property type="match status" value="2"/>
</dbReference>
<dbReference type="AlphaFoldDB" id="A0A368LPV3"/>
<evidence type="ECO:0000256" key="2">
    <source>
        <dbReference type="ARBA" id="ARBA00022669"/>
    </source>
</evidence>
<reference evidence="7 8" key="1">
    <citation type="journal article" date="2017" name="Elife">
        <title>Extensive horizontal gene transfer in cheese-associated bacteria.</title>
        <authorList>
            <person name="Bonham K.S."/>
            <person name="Wolfe B.E."/>
            <person name="Dutton R.J."/>
        </authorList>
    </citation>
    <scope>NUCLEOTIDE SEQUENCE [LARGE SCALE GENOMIC DNA]</scope>
    <source>
        <strain evidence="7 8">JB196</strain>
    </source>
</reference>
<keyword evidence="3 5" id="KW-0732">Signal</keyword>
<feature type="signal peptide" evidence="5">
    <location>
        <begin position="1"/>
        <end position="26"/>
    </location>
</feature>
<dbReference type="InterPro" id="IPR004302">
    <property type="entry name" value="Cellulose/chitin-bd_N"/>
</dbReference>
<dbReference type="GO" id="GO:0004553">
    <property type="term" value="F:hydrolase activity, hydrolyzing O-glycosyl compounds"/>
    <property type="evidence" value="ECO:0007669"/>
    <property type="project" value="InterPro"/>
</dbReference>
<evidence type="ECO:0000256" key="4">
    <source>
        <dbReference type="ARBA" id="ARBA00022801"/>
    </source>
</evidence>
<dbReference type="PANTHER" id="PTHR34823">
    <property type="entry name" value="GLCNAC-BINDING PROTEIN A"/>
    <property type="match status" value="1"/>
</dbReference>
<keyword evidence="2" id="KW-0147">Chitin-binding</keyword>
<gene>
    <name evidence="7" type="ORF">CIK83_09700</name>
</gene>
<feature type="chain" id="PRO_5016711345" evidence="5">
    <location>
        <begin position="27"/>
        <end position="535"/>
    </location>
</feature>
<dbReference type="InterPro" id="IPR003610">
    <property type="entry name" value="CBM5/12"/>
</dbReference>
<dbReference type="GO" id="GO:0005975">
    <property type="term" value="P:carbohydrate metabolic process"/>
    <property type="evidence" value="ECO:0007669"/>
    <property type="project" value="InterPro"/>
</dbReference>